<gene>
    <name evidence="4" type="ORF">OKW52_22750</name>
</gene>
<reference evidence="4 5" key="1">
    <citation type="submission" date="2022-10" db="EMBL/GenBank/DDBJ databases">
        <title>Pararhodobacter sp. nov., isolated from marine algae.</title>
        <authorList>
            <person name="Choi B.J."/>
            <person name="Kim J.M."/>
            <person name="Lee J.K."/>
            <person name="Choi D.G."/>
            <person name="Jeon C.O."/>
        </authorList>
    </citation>
    <scope>NUCLEOTIDE SEQUENCE [LARGE SCALE GENOMIC DNA]</scope>
    <source>
        <strain evidence="4 5">ZQ420</strain>
    </source>
</reference>
<keyword evidence="3" id="KW-0413">Isomerase</keyword>
<evidence type="ECO:0000256" key="2">
    <source>
        <dbReference type="ARBA" id="ARBA00023140"/>
    </source>
</evidence>
<dbReference type="PANTHER" id="PTHR43684">
    <property type="match status" value="1"/>
</dbReference>
<dbReference type="InterPro" id="IPR029045">
    <property type="entry name" value="ClpP/crotonase-like_dom_sf"/>
</dbReference>
<evidence type="ECO:0000313" key="5">
    <source>
        <dbReference type="Proteomes" id="UP001208938"/>
    </source>
</evidence>
<accession>A0ABT3H5M1</accession>
<evidence type="ECO:0000313" key="4">
    <source>
        <dbReference type="EMBL" id="MCW1934995.1"/>
    </source>
</evidence>
<dbReference type="CDD" id="cd06558">
    <property type="entry name" value="crotonase-like"/>
    <property type="match status" value="1"/>
</dbReference>
<name>A0ABT3H5M1_9RHOB</name>
<evidence type="ECO:0000256" key="1">
    <source>
        <dbReference type="ARBA" id="ARBA00004275"/>
    </source>
</evidence>
<dbReference type="SUPFAM" id="SSF52096">
    <property type="entry name" value="ClpP/crotonase"/>
    <property type="match status" value="1"/>
</dbReference>
<dbReference type="RefSeq" id="WP_264507880.1">
    <property type="nucleotide sequence ID" value="NZ_JAPDFL010000002.1"/>
</dbReference>
<protein>
    <submittedName>
        <fullName evidence="4">Enoyl-CoA hydratase-related protein</fullName>
    </submittedName>
</protein>
<keyword evidence="2" id="KW-0576">Peroxisome</keyword>
<dbReference type="PANTHER" id="PTHR43684:SF1">
    <property type="entry name" value="ENOYL-COA DELTA ISOMERASE 2"/>
    <property type="match status" value="1"/>
</dbReference>
<organism evidence="4 5">
    <name type="scientific">Pararhodobacter zhoushanensis</name>
    <dbReference type="NCBI Taxonomy" id="2479545"/>
    <lineage>
        <taxon>Bacteria</taxon>
        <taxon>Pseudomonadati</taxon>
        <taxon>Pseudomonadota</taxon>
        <taxon>Alphaproteobacteria</taxon>
        <taxon>Rhodobacterales</taxon>
        <taxon>Paracoccaceae</taxon>
        <taxon>Pararhodobacter</taxon>
    </lineage>
</organism>
<dbReference type="InterPro" id="IPR051053">
    <property type="entry name" value="ECH/Chromodomain_protein"/>
</dbReference>
<comment type="caution">
    <text evidence="4">The sequence shown here is derived from an EMBL/GenBank/DDBJ whole genome shotgun (WGS) entry which is preliminary data.</text>
</comment>
<dbReference type="InterPro" id="IPR001753">
    <property type="entry name" value="Enoyl-CoA_hydra/iso"/>
</dbReference>
<keyword evidence="5" id="KW-1185">Reference proteome</keyword>
<proteinExistence type="predicted"/>
<sequence>MSTVLRDLKDGVLTVTLNRPERRNAWTGEMETALRAALTDATHNPEVRVVVLTGAGAAFCAGADAEFLRQLRSGAATLTEAEANPWPEARPEFKGKFAMPAALPKPVIAAINGPAVGIGYALALYSDIRLASESGAFIASFARMGLIAEKGIDWALAGIVGHGRAAELLLSGRKMGAAEALRIGLVTSVFRDDAFRAAVQDYAAEIAAKVSPRSAAVIKRQLQGLRFDPPAEILARGDRELAASLQSADFREAMAAMSERRPPVFPKP</sequence>
<comment type="subcellular location">
    <subcellularLocation>
        <location evidence="1">Peroxisome</location>
    </subcellularLocation>
</comment>
<dbReference type="Proteomes" id="UP001208938">
    <property type="component" value="Unassembled WGS sequence"/>
</dbReference>
<dbReference type="Gene3D" id="3.90.226.10">
    <property type="entry name" value="2-enoyl-CoA Hydratase, Chain A, domain 1"/>
    <property type="match status" value="1"/>
</dbReference>
<dbReference type="EMBL" id="JAPDFL010000002">
    <property type="protein sequence ID" value="MCW1934995.1"/>
    <property type="molecule type" value="Genomic_DNA"/>
</dbReference>
<dbReference type="Pfam" id="PF00378">
    <property type="entry name" value="ECH_1"/>
    <property type="match status" value="1"/>
</dbReference>
<evidence type="ECO:0000256" key="3">
    <source>
        <dbReference type="ARBA" id="ARBA00023235"/>
    </source>
</evidence>